<dbReference type="InterPro" id="IPR010385">
    <property type="entry name" value="DUF982"/>
</dbReference>
<reference evidence="1 2" key="1">
    <citation type="submission" date="2019-08" db="EMBL/GenBank/DDBJ databases">
        <title>Prosopis cineraria nodule microbiome.</title>
        <authorList>
            <person name="Ali R."/>
            <person name="Chaluvadi S.R."/>
            <person name="Wang X."/>
        </authorList>
    </citation>
    <scope>NUCLEOTIDE SEQUENCE [LARGE SCALE GENOMIC DNA]</scope>
    <source>
        <strain evidence="1 2">BG7</strain>
    </source>
</reference>
<dbReference type="Gene3D" id="6.10.250.730">
    <property type="match status" value="1"/>
</dbReference>
<evidence type="ECO:0000313" key="2">
    <source>
        <dbReference type="Proteomes" id="UP000326881"/>
    </source>
</evidence>
<dbReference type="OrthoDB" id="8386013at2"/>
<dbReference type="Proteomes" id="UP000326881">
    <property type="component" value="Chromosome"/>
</dbReference>
<gene>
    <name evidence="1" type="ORF">FZ934_07005</name>
</gene>
<name>A0A5Q0C892_9HYPH</name>
<dbReference type="Pfam" id="PF06169">
    <property type="entry name" value="DUF982"/>
    <property type="match status" value="1"/>
</dbReference>
<dbReference type="EMBL" id="CP043498">
    <property type="protein sequence ID" value="QFY60200.1"/>
    <property type="molecule type" value="Genomic_DNA"/>
</dbReference>
<accession>A0A5Q0C892</accession>
<dbReference type="KEGG" id="rgr:FZ934_07005"/>
<evidence type="ECO:0000313" key="1">
    <source>
        <dbReference type="EMBL" id="QFY60200.1"/>
    </source>
</evidence>
<dbReference type="AlphaFoldDB" id="A0A5Q0C892"/>
<sequence length="90" mass="9683">MAKSDGDLTQQPWPKPVMLALEEPGQYVAIATTQAASWAMIEDWPTEDGPALDKALLICADVIKGKRSNDDARKAFIAAAIEAGIDIKND</sequence>
<organism evidence="1 2">
    <name type="scientific">Rhizobium grahamii</name>
    <dbReference type="NCBI Taxonomy" id="1120045"/>
    <lineage>
        <taxon>Bacteria</taxon>
        <taxon>Pseudomonadati</taxon>
        <taxon>Pseudomonadota</taxon>
        <taxon>Alphaproteobacteria</taxon>
        <taxon>Hyphomicrobiales</taxon>
        <taxon>Rhizobiaceae</taxon>
        <taxon>Rhizobium/Agrobacterium group</taxon>
        <taxon>Rhizobium</taxon>
    </lineage>
</organism>
<keyword evidence="2" id="KW-1185">Reference proteome</keyword>
<protein>
    <submittedName>
        <fullName evidence="1">DUF982 domain-containing protein</fullName>
    </submittedName>
</protein>
<dbReference type="RefSeq" id="WP_153270471.1">
    <property type="nucleotide sequence ID" value="NZ_CP043498.1"/>
</dbReference>
<proteinExistence type="predicted"/>